<dbReference type="AlphaFoldDB" id="A0A1L3J4P6"/>
<sequence>MRKGFNPEKDRLLESTDYTHQVIIPVYIPHLKGYHQDSLRILRTSLDSLINSVHDNTFISVVNNGSCNEVRKDLENYFYKRQIQELVHTDNIGKLNGILKAIAGYDFPLITIADSDVFFCSNWQAETYKVFEAFPRAGTVGLVPQFNMFSNYCTNTIFDNFFNKSLKFYKIEQPKEMWRFYKSLGWEVKKDHYYFDSILGIKRGNTMACIGSGHFVATYRKELFTQIERYLPYKLGGTSEKYLDKAALKCGLWKLTTFNNFAYHMGNSWEDWMGLSSNNAVCKTQNFEPYFKNCRNTWFSYFIKNKIFKKFLRIKIINKLFLYYMKLPADLIKKYPRVYY</sequence>
<dbReference type="SUPFAM" id="SSF53448">
    <property type="entry name" value="Nucleotide-diphospho-sugar transferases"/>
    <property type="match status" value="1"/>
</dbReference>
<dbReference type="EMBL" id="CP018153">
    <property type="protein sequence ID" value="APG60108.1"/>
    <property type="molecule type" value="Genomic_DNA"/>
</dbReference>
<gene>
    <name evidence="2" type="ORF">LPB144_06620</name>
</gene>
<feature type="domain" description="Glycosyltransferase 2-like" evidence="1">
    <location>
        <begin position="40"/>
        <end position="163"/>
    </location>
</feature>
<organism evidence="2 3">
    <name type="scientific">Christiangramia salexigens</name>
    <dbReference type="NCBI Taxonomy" id="1913577"/>
    <lineage>
        <taxon>Bacteria</taxon>
        <taxon>Pseudomonadati</taxon>
        <taxon>Bacteroidota</taxon>
        <taxon>Flavobacteriia</taxon>
        <taxon>Flavobacteriales</taxon>
        <taxon>Flavobacteriaceae</taxon>
        <taxon>Christiangramia</taxon>
    </lineage>
</organism>
<evidence type="ECO:0000259" key="1">
    <source>
        <dbReference type="Pfam" id="PF00535"/>
    </source>
</evidence>
<dbReference type="Gene3D" id="3.90.550.10">
    <property type="entry name" value="Spore Coat Polysaccharide Biosynthesis Protein SpsA, Chain A"/>
    <property type="match status" value="1"/>
</dbReference>
<dbReference type="Pfam" id="PF00535">
    <property type="entry name" value="Glycos_transf_2"/>
    <property type="match status" value="1"/>
</dbReference>
<name>A0A1L3J4P6_9FLAO</name>
<dbReference type="STRING" id="1913577.LPB144_06620"/>
<keyword evidence="3" id="KW-1185">Reference proteome</keyword>
<dbReference type="KEGG" id="grl:LPB144_06620"/>
<dbReference type="Proteomes" id="UP000182510">
    <property type="component" value="Chromosome"/>
</dbReference>
<protein>
    <recommendedName>
        <fullName evidence="1">Glycosyltransferase 2-like domain-containing protein</fullName>
    </recommendedName>
</protein>
<reference evidence="2 3" key="1">
    <citation type="submission" date="2016-11" db="EMBL/GenBank/DDBJ databases">
        <title>Gramella sp. LPB0144 isolated from marine environment.</title>
        <authorList>
            <person name="Kim E."/>
            <person name="Yi H."/>
        </authorList>
    </citation>
    <scope>NUCLEOTIDE SEQUENCE [LARGE SCALE GENOMIC DNA]</scope>
    <source>
        <strain evidence="2 3">LPB0144</strain>
    </source>
</reference>
<accession>A0A1L3J4P6</accession>
<dbReference type="OrthoDB" id="1116632at2"/>
<evidence type="ECO:0000313" key="3">
    <source>
        <dbReference type="Proteomes" id="UP000182510"/>
    </source>
</evidence>
<proteinExistence type="predicted"/>
<dbReference type="RefSeq" id="WP_072552756.1">
    <property type="nucleotide sequence ID" value="NZ_CP018153.1"/>
</dbReference>
<dbReference type="InterPro" id="IPR001173">
    <property type="entry name" value="Glyco_trans_2-like"/>
</dbReference>
<evidence type="ECO:0000313" key="2">
    <source>
        <dbReference type="EMBL" id="APG60108.1"/>
    </source>
</evidence>
<dbReference type="InterPro" id="IPR029044">
    <property type="entry name" value="Nucleotide-diphossugar_trans"/>
</dbReference>